<sequence>MHLSRVPGLGSNANRLCSFLIPLALVLTLSNCGSSGRAVRIELPLPPKLDLTDFNYVYFPGFVANVKGASFDTEQTAINFFVREFRRKEVMPVLDEDKVDLSGKDPRNFFARQQPFFRQFHFNHAEETLAVTGIISFNILDRSGFKDVTTTDAFGRRFNRSQFVEVTGFNLDLQIFVYELNEGKLLYRGVLRDSTDLEGTNIDEQLVFNELLQRVSERVLGLFTNTVVKAERSLL</sequence>
<dbReference type="Proteomes" id="UP000663929">
    <property type="component" value="Chromosome"/>
</dbReference>
<accession>A0A8A4TU31</accession>
<dbReference type="KEGG" id="scor:J3U87_10400"/>
<dbReference type="EMBL" id="CP071793">
    <property type="protein sequence ID" value="QTD52877.1"/>
    <property type="molecule type" value="Genomic_DNA"/>
</dbReference>
<evidence type="ECO:0000313" key="2">
    <source>
        <dbReference type="Proteomes" id="UP000663929"/>
    </source>
</evidence>
<dbReference type="AlphaFoldDB" id="A0A8A4TU31"/>
<name>A0A8A4TU31_SULCO</name>
<keyword evidence="2" id="KW-1185">Reference proteome</keyword>
<organism evidence="1 2">
    <name type="scientific">Sulfidibacter corallicola</name>
    <dbReference type="NCBI Taxonomy" id="2818388"/>
    <lineage>
        <taxon>Bacteria</taxon>
        <taxon>Pseudomonadati</taxon>
        <taxon>Acidobacteriota</taxon>
        <taxon>Holophagae</taxon>
        <taxon>Acanthopleuribacterales</taxon>
        <taxon>Acanthopleuribacteraceae</taxon>
        <taxon>Sulfidibacter</taxon>
    </lineage>
</organism>
<reference evidence="1" key="1">
    <citation type="submission" date="2021-03" db="EMBL/GenBank/DDBJ databases">
        <title>Acanthopleuribacteraceae sp. M133.</title>
        <authorList>
            <person name="Wang G."/>
        </authorList>
    </citation>
    <scope>NUCLEOTIDE SEQUENCE</scope>
    <source>
        <strain evidence="1">M133</strain>
    </source>
</reference>
<protein>
    <submittedName>
        <fullName evidence="1">Uncharacterized protein</fullName>
    </submittedName>
</protein>
<dbReference type="RefSeq" id="WP_237382975.1">
    <property type="nucleotide sequence ID" value="NZ_CP071793.1"/>
</dbReference>
<gene>
    <name evidence="1" type="ORF">J3U87_10400</name>
</gene>
<proteinExistence type="predicted"/>
<evidence type="ECO:0000313" key="1">
    <source>
        <dbReference type="EMBL" id="QTD52877.1"/>
    </source>
</evidence>